<dbReference type="InterPro" id="IPR039422">
    <property type="entry name" value="MarR/SlyA-like"/>
</dbReference>
<keyword evidence="4" id="KW-1185">Reference proteome</keyword>
<dbReference type="PANTHER" id="PTHR33164">
    <property type="entry name" value="TRANSCRIPTIONAL REGULATOR, MARR FAMILY"/>
    <property type="match status" value="1"/>
</dbReference>
<dbReference type="RefSeq" id="WP_099613878.1">
    <property type="nucleotide sequence ID" value="NZ_KZ319369.1"/>
</dbReference>
<feature type="domain" description="HTH marR-type" evidence="2">
    <location>
        <begin position="28"/>
        <end position="181"/>
    </location>
</feature>
<dbReference type="PANTHER" id="PTHR33164:SF43">
    <property type="entry name" value="HTH-TYPE TRANSCRIPTIONAL REPRESSOR YETL"/>
    <property type="match status" value="1"/>
</dbReference>
<dbReference type="SUPFAM" id="SSF46785">
    <property type="entry name" value="Winged helix' DNA-binding domain"/>
    <property type="match status" value="1"/>
</dbReference>
<dbReference type="Pfam" id="PF12802">
    <property type="entry name" value="MarR_2"/>
    <property type="match status" value="1"/>
</dbReference>
<feature type="region of interest" description="Disordered" evidence="1">
    <location>
        <begin position="150"/>
        <end position="181"/>
    </location>
</feature>
<protein>
    <submittedName>
        <fullName evidence="3">MarR family transcriptional regulator</fullName>
    </submittedName>
</protein>
<dbReference type="Proteomes" id="UP000231409">
    <property type="component" value="Unassembled WGS sequence"/>
</dbReference>
<dbReference type="Gene3D" id="1.10.10.10">
    <property type="entry name" value="Winged helix-like DNA-binding domain superfamily/Winged helix DNA-binding domain"/>
    <property type="match status" value="1"/>
</dbReference>
<sequence length="181" mass="20674">MTSRNSPLKPHLVPQDQDAPDQPVTTLAKSDFERLSHFRHRLRCFLRQSEDICRDHGVTALQYQLLLHLKGFAEREWATVGELSEKLQAKHHGTVMLIDRCVDAGLVERRSSRHDRRRIEVHLLPRGAQLTERIAELHQPELNYLREEFSLPGWPASPPPSGNAMPGREAEGEADDNPRAD</sequence>
<evidence type="ECO:0000313" key="4">
    <source>
        <dbReference type="Proteomes" id="UP000231409"/>
    </source>
</evidence>
<dbReference type="InterPro" id="IPR036388">
    <property type="entry name" value="WH-like_DNA-bd_sf"/>
</dbReference>
<proteinExistence type="predicted"/>
<accession>A0A2G1UMP8</accession>
<dbReference type="AlphaFoldDB" id="A0A2G1UMP8"/>
<dbReference type="EMBL" id="NTFH01000005">
    <property type="protein sequence ID" value="PHQ15774.1"/>
    <property type="molecule type" value="Genomic_DNA"/>
</dbReference>
<dbReference type="GO" id="GO:0003700">
    <property type="term" value="F:DNA-binding transcription factor activity"/>
    <property type="evidence" value="ECO:0007669"/>
    <property type="project" value="InterPro"/>
</dbReference>
<organism evidence="3 4">
    <name type="scientific">Marinobacter profundi</name>
    <dbReference type="NCBI Taxonomy" id="2666256"/>
    <lineage>
        <taxon>Bacteria</taxon>
        <taxon>Pseudomonadati</taxon>
        <taxon>Pseudomonadota</taxon>
        <taxon>Gammaproteobacteria</taxon>
        <taxon>Pseudomonadales</taxon>
        <taxon>Marinobacteraceae</taxon>
        <taxon>Marinobacter</taxon>
    </lineage>
</organism>
<reference evidence="3 4" key="1">
    <citation type="submission" date="2017-09" db="EMBL/GenBank/DDBJ databases">
        <title>The draft genome sequences of Marinobacter sp. PWS21.</title>
        <authorList>
            <person name="Cao J."/>
        </authorList>
    </citation>
    <scope>NUCLEOTIDE SEQUENCE [LARGE SCALE GENOMIC DNA]</scope>
    <source>
        <strain evidence="3 4">PWS21</strain>
    </source>
</reference>
<dbReference type="PROSITE" id="PS50995">
    <property type="entry name" value="HTH_MARR_2"/>
    <property type="match status" value="1"/>
</dbReference>
<evidence type="ECO:0000313" key="3">
    <source>
        <dbReference type="EMBL" id="PHQ15774.1"/>
    </source>
</evidence>
<dbReference type="InterPro" id="IPR036390">
    <property type="entry name" value="WH_DNA-bd_sf"/>
</dbReference>
<evidence type="ECO:0000256" key="1">
    <source>
        <dbReference type="SAM" id="MobiDB-lite"/>
    </source>
</evidence>
<dbReference type="InterPro" id="IPR000835">
    <property type="entry name" value="HTH_MarR-typ"/>
</dbReference>
<feature type="compositionally biased region" description="Basic and acidic residues" evidence="1">
    <location>
        <begin position="168"/>
        <end position="181"/>
    </location>
</feature>
<evidence type="ECO:0000259" key="2">
    <source>
        <dbReference type="PROSITE" id="PS50995"/>
    </source>
</evidence>
<dbReference type="SMART" id="SM00347">
    <property type="entry name" value="HTH_MARR"/>
    <property type="match status" value="1"/>
</dbReference>
<comment type="caution">
    <text evidence="3">The sequence shown here is derived from an EMBL/GenBank/DDBJ whole genome shotgun (WGS) entry which is preliminary data.</text>
</comment>
<dbReference type="GO" id="GO:0006950">
    <property type="term" value="P:response to stress"/>
    <property type="evidence" value="ECO:0007669"/>
    <property type="project" value="TreeGrafter"/>
</dbReference>
<feature type="region of interest" description="Disordered" evidence="1">
    <location>
        <begin position="1"/>
        <end position="22"/>
    </location>
</feature>
<gene>
    <name evidence="3" type="ORF">CLH61_06375</name>
</gene>
<name>A0A2G1UMP8_9GAMM</name>